<proteinExistence type="predicted"/>
<gene>
    <name evidence="1" type="ORF">SCHPADRAFT_892679</name>
</gene>
<dbReference type="Proteomes" id="UP000053477">
    <property type="component" value="Unassembled WGS sequence"/>
</dbReference>
<evidence type="ECO:0008006" key="3">
    <source>
        <dbReference type="Google" id="ProtNLM"/>
    </source>
</evidence>
<protein>
    <recommendedName>
        <fullName evidence="3">F-box domain-containing protein</fullName>
    </recommendedName>
</protein>
<accession>A0A0H2RDQ0</accession>
<dbReference type="EMBL" id="KQ086039">
    <property type="protein sequence ID" value="KLO09965.1"/>
    <property type="molecule type" value="Genomic_DNA"/>
</dbReference>
<keyword evidence="2" id="KW-1185">Reference proteome</keyword>
<organism evidence="1 2">
    <name type="scientific">Schizopora paradoxa</name>
    <dbReference type="NCBI Taxonomy" id="27342"/>
    <lineage>
        <taxon>Eukaryota</taxon>
        <taxon>Fungi</taxon>
        <taxon>Dikarya</taxon>
        <taxon>Basidiomycota</taxon>
        <taxon>Agaricomycotina</taxon>
        <taxon>Agaricomycetes</taxon>
        <taxon>Hymenochaetales</taxon>
        <taxon>Schizoporaceae</taxon>
        <taxon>Schizopora</taxon>
    </lineage>
</organism>
<name>A0A0H2RDQ0_9AGAM</name>
<evidence type="ECO:0000313" key="1">
    <source>
        <dbReference type="EMBL" id="KLO09965.1"/>
    </source>
</evidence>
<dbReference type="AlphaFoldDB" id="A0A0H2RDQ0"/>
<dbReference type="InParanoid" id="A0A0H2RDQ0"/>
<evidence type="ECO:0000313" key="2">
    <source>
        <dbReference type="Proteomes" id="UP000053477"/>
    </source>
</evidence>
<reference evidence="1 2" key="1">
    <citation type="submission" date="2015-04" db="EMBL/GenBank/DDBJ databases">
        <title>Complete genome sequence of Schizopora paradoxa KUC8140, a cosmopolitan wood degrader in East Asia.</title>
        <authorList>
            <consortium name="DOE Joint Genome Institute"/>
            <person name="Min B."/>
            <person name="Park H."/>
            <person name="Jang Y."/>
            <person name="Kim J.-J."/>
            <person name="Kim K.H."/>
            <person name="Pangilinan J."/>
            <person name="Lipzen A."/>
            <person name="Riley R."/>
            <person name="Grigoriev I.V."/>
            <person name="Spatafora J.W."/>
            <person name="Choi I.-G."/>
        </authorList>
    </citation>
    <scope>NUCLEOTIDE SEQUENCE [LARGE SCALE GENOMIC DNA]</scope>
    <source>
        <strain evidence="1 2">KUC8140</strain>
    </source>
</reference>
<sequence length="397" mass="45311">MHHSLFTKIHASTGEATFTEHIAACGRSECHATKAVVQQINALRSTAKATRRYMNSMEDTLMCIRASKARHFDFTLVANSNYKLSRTLSIELIQRPLDPHLVSLLQTILPLTPNVIRIAIKGNPISANSALTTTNIKQLLDHLCNNPFPSLQCLVLEVNVDITGDIRGRIDLQTMRMRWIREQFLPVVPYTWTSLRNLCIHIPRNNLVSGLLHILVVDALQLRRLEVYSGKNLGETLDLVQAVSTTLEVLIIFVHSPLEWRPLPSCPHLKRLACNPFAAERLLRLPQPKLKYIDLYQLPNPPKNGPEDRNFLSFNTNASGRFLLYLNNVCKDVTPMLEAVAMRFIESFDSEELLYAGLFTLDRMSEWRVYRKARGASFDVTDRQDVVIHEDGVHRWR</sequence>